<dbReference type="STRING" id="1797110.A3841_17130"/>
<sequence length="227" mass="26145">MDLQTHYNKLWEKSRAGFEAGIFDLDPRIDAPTDDRLGLTLLTRPSSEVRERIRTFLGELQQVAPEQYFYPDTDLHITVLSIISCTSGFTLSSINAADYVQLLESITRHAKRFKVDFTAITASPEAVMVQGFPLDNSLQKLRESIRSAFSATSLLQSLDKRYTLKTAHATVLRFRAPVQQPEKLLRLLDKYRKYDFGTFEVEELELVYNDWYQRAEKVQVLGKFRLG</sequence>
<dbReference type="Gene3D" id="3.90.1140.10">
    <property type="entry name" value="Cyclic phosphodiesterase"/>
    <property type="match status" value="1"/>
</dbReference>
<dbReference type="AlphaFoldDB" id="A0A1Q5PCX8"/>
<name>A0A1Q5PCX8_9BACT</name>
<gene>
    <name evidence="1" type="ORF">A3841_17130</name>
</gene>
<proteinExistence type="predicted"/>
<comment type="caution">
    <text evidence="1">The sequence shown here is derived from an EMBL/GenBank/DDBJ whole genome shotgun (WGS) entry which is preliminary data.</text>
</comment>
<dbReference type="EMBL" id="LVWA01000005">
    <property type="protein sequence ID" value="OKL40076.1"/>
    <property type="molecule type" value="Genomic_DNA"/>
</dbReference>
<dbReference type="SUPFAM" id="SSF55144">
    <property type="entry name" value="LigT-like"/>
    <property type="match status" value="1"/>
</dbReference>
<dbReference type="InterPro" id="IPR009097">
    <property type="entry name" value="Cyclic_Pdiesterase"/>
</dbReference>
<dbReference type="Proteomes" id="UP000186551">
    <property type="component" value="Unassembled WGS sequence"/>
</dbReference>
<dbReference type="OrthoDB" id="2326088at2"/>
<reference evidence="1 2" key="1">
    <citation type="submission" date="2016-03" db="EMBL/GenBank/DDBJ databases">
        <title>Genome sequence of Pontibacter sp. nov., of the family cytophagaceae, isolated from marine sediment of the Yellow Sea, China.</title>
        <authorList>
            <person name="Zhang G."/>
            <person name="Zhang R."/>
        </authorList>
    </citation>
    <scope>NUCLEOTIDE SEQUENCE [LARGE SCALE GENOMIC DNA]</scope>
    <source>
        <strain evidence="1 2">S10-8</strain>
    </source>
</reference>
<organism evidence="1 2">
    <name type="scientific">Pontibacter flavimaris</name>
    <dbReference type="NCBI Taxonomy" id="1797110"/>
    <lineage>
        <taxon>Bacteria</taxon>
        <taxon>Pseudomonadati</taxon>
        <taxon>Bacteroidota</taxon>
        <taxon>Cytophagia</taxon>
        <taxon>Cytophagales</taxon>
        <taxon>Hymenobacteraceae</taxon>
        <taxon>Pontibacter</taxon>
    </lineage>
</organism>
<protein>
    <submittedName>
        <fullName evidence="1">Mutarotase</fullName>
    </submittedName>
</protein>
<accession>A0A1Q5PCX8</accession>
<dbReference type="RefSeq" id="WP_073852186.1">
    <property type="nucleotide sequence ID" value="NZ_LVWA01000005.1"/>
</dbReference>
<evidence type="ECO:0000313" key="1">
    <source>
        <dbReference type="EMBL" id="OKL40076.1"/>
    </source>
</evidence>
<dbReference type="Pfam" id="PF13563">
    <property type="entry name" value="2_5_RNA_ligase2"/>
    <property type="match status" value="1"/>
</dbReference>
<evidence type="ECO:0000313" key="2">
    <source>
        <dbReference type="Proteomes" id="UP000186551"/>
    </source>
</evidence>
<keyword evidence="2" id="KW-1185">Reference proteome</keyword>